<reference evidence="2 3" key="1">
    <citation type="journal article" date="2017" name="Curr. Biol.">
        <title>Genome architecture and evolution of a unichromosomal asexual nematode.</title>
        <authorList>
            <person name="Fradin H."/>
            <person name="Zegar C."/>
            <person name="Gutwein M."/>
            <person name="Lucas J."/>
            <person name="Kovtun M."/>
            <person name="Corcoran D."/>
            <person name="Baugh L.R."/>
            <person name="Kiontke K."/>
            <person name="Gunsalus K."/>
            <person name="Fitch D.H."/>
            <person name="Piano F."/>
        </authorList>
    </citation>
    <scope>NUCLEOTIDE SEQUENCE [LARGE SCALE GENOMIC DNA]</scope>
    <source>
        <strain evidence="2">PF1309</strain>
    </source>
</reference>
<dbReference type="GO" id="GO:0003677">
    <property type="term" value="F:DNA binding"/>
    <property type="evidence" value="ECO:0007669"/>
    <property type="project" value="InterPro"/>
</dbReference>
<evidence type="ECO:0000256" key="1">
    <source>
        <dbReference type="SAM" id="MobiDB-lite"/>
    </source>
</evidence>
<gene>
    <name evidence="2" type="ORF">WR25_02679</name>
</gene>
<organism evidence="2 3">
    <name type="scientific">Diploscapter pachys</name>
    <dbReference type="NCBI Taxonomy" id="2018661"/>
    <lineage>
        <taxon>Eukaryota</taxon>
        <taxon>Metazoa</taxon>
        <taxon>Ecdysozoa</taxon>
        <taxon>Nematoda</taxon>
        <taxon>Chromadorea</taxon>
        <taxon>Rhabditida</taxon>
        <taxon>Rhabditina</taxon>
        <taxon>Rhabditomorpha</taxon>
        <taxon>Rhabditoidea</taxon>
        <taxon>Rhabditidae</taxon>
        <taxon>Diploscapter</taxon>
    </lineage>
</organism>
<dbReference type="GO" id="GO:0000150">
    <property type="term" value="F:DNA strand exchange activity"/>
    <property type="evidence" value="ECO:0007669"/>
    <property type="project" value="InterPro"/>
</dbReference>
<proteinExistence type="predicted"/>
<feature type="compositionally biased region" description="Gly residues" evidence="1">
    <location>
        <begin position="220"/>
        <end position="229"/>
    </location>
</feature>
<dbReference type="OrthoDB" id="10416758at2759"/>
<evidence type="ECO:0008006" key="4">
    <source>
        <dbReference type="Google" id="ProtNLM"/>
    </source>
</evidence>
<feature type="compositionally biased region" description="Basic and acidic residues" evidence="1">
    <location>
        <begin position="208"/>
        <end position="218"/>
    </location>
</feature>
<evidence type="ECO:0000313" key="3">
    <source>
        <dbReference type="Proteomes" id="UP000218231"/>
    </source>
</evidence>
<name>A0A2A2K1Y0_9BILA</name>
<protein>
    <recommendedName>
        <fullName evidence="4">Resolvase HTH domain-containing protein</fullName>
    </recommendedName>
</protein>
<keyword evidence="3" id="KW-1185">Reference proteome</keyword>
<dbReference type="AlphaFoldDB" id="A0A2A2K1Y0"/>
<dbReference type="SUPFAM" id="SSF53041">
    <property type="entry name" value="Resolvase-like"/>
    <property type="match status" value="1"/>
</dbReference>
<feature type="region of interest" description="Disordered" evidence="1">
    <location>
        <begin position="208"/>
        <end position="229"/>
    </location>
</feature>
<evidence type="ECO:0000313" key="2">
    <source>
        <dbReference type="EMBL" id="PAV67809.1"/>
    </source>
</evidence>
<dbReference type="EMBL" id="LIAE01009882">
    <property type="protein sequence ID" value="PAV67809.1"/>
    <property type="molecule type" value="Genomic_DNA"/>
</dbReference>
<dbReference type="InterPro" id="IPR036162">
    <property type="entry name" value="Resolvase-like_N_sf"/>
</dbReference>
<accession>A0A2A2K1Y0</accession>
<comment type="caution">
    <text evidence="2">The sequence shown here is derived from an EMBL/GenBank/DDBJ whole genome shotgun (WGS) entry which is preliminary data.</text>
</comment>
<sequence length="229" mass="24876">MAVHDLLTSPLGPWGTGIDRQRGRGREVSKTVAFLAECQGSATIEVQRAAVSPDAHIVLAGRQSFNKLGDLLARSGVRLEAGDRVVVYDLTCIALSTATLIRLIKRLLRNGIIFEIVSAGIVINPAPDDKLHALVTALDDHHRYLHGLKTHPETASRGRKRLLAPDDLPEIKSKLERPGATATDVAQALGVSRSTLFNFLERYDPSRSTRRKKLEERGATGLGKSGHLA</sequence>
<dbReference type="Proteomes" id="UP000218231">
    <property type="component" value="Unassembled WGS sequence"/>
</dbReference>